<accession>A0ABW1PLD9</accession>
<dbReference type="RefSeq" id="WP_379790996.1">
    <property type="nucleotide sequence ID" value="NZ_JBHSQB010000005.1"/>
</dbReference>
<keyword evidence="3" id="KW-1185">Reference proteome</keyword>
<reference evidence="3" key="1">
    <citation type="journal article" date="2019" name="Int. J. Syst. Evol. Microbiol.">
        <title>The Global Catalogue of Microorganisms (GCM) 10K type strain sequencing project: providing services to taxonomists for standard genome sequencing and annotation.</title>
        <authorList>
            <consortium name="The Broad Institute Genomics Platform"/>
            <consortium name="The Broad Institute Genome Sequencing Center for Infectious Disease"/>
            <person name="Wu L."/>
            <person name="Ma J."/>
        </authorList>
    </citation>
    <scope>NUCLEOTIDE SEQUENCE [LARGE SCALE GENOMIC DNA]</scope>
    <source>
        <strain evidence="3">CCUG 49679</strain>
    </source>
</reference>
<comment type="caution">
    <text evidence="2">The sequence shown here is derived from an EMBL/GenBank/DDBJ whole genome shotgun (WGS) entry which is preliminary data.</text>
</comment>
<dbReference type="Proteomes" id="UP001596287">
    <property type="component" value="Unassembled WGS sequence"/>
</dbReference>
<gene>
    <name evidence="2" type="ORF">ACFPVY_05655</name>
</gene>
<organism evidence="2 3">
    <name type="scientific">Flavobacterium qiangtangense</name>
    <dbReference type="NCBI Taxonomy" id="1442595"/>
    <lineage>
        <taxon>Bacteria</taxon>
        <taxon>Pseudomonadati</taxon>
        <taxon>Bacteroidota</taxon>
        <taxon>Flavobacteriia</taxon>
        <taxon>Flavobacteriales</taxon>
        <taxon>Flavobacteriaceae</taxon>
        <taxon>Flavobacterium</taxon>
    </lineage>
</organism>
<name>A0ABW1PLD9_9FLAO</name>
<keyword evidence="1" id="KW-0732">Signal</keyword>
<evidence type="ECO:0000256" key="1">
    <source>
        <dbReference type="SAM" id="SignalP"/>
    </source>
</evidence>
<evidence type="ECO:0000313" key="3">
    <source>
        <dbReference type="Proteomes" id="UP001596287"/>
    </source>
</evidence>
<feature type="signal peptide" evidence="1">
    <location>
        <begin position="1"/>
        <end position="17"/>
    </location>
</feature>
<evidence type="ECO:0000313" key="2">
    <source>
        <dbReference type="EMBL" id="MFC6096124.1"/>
    </source>
</evidence>
<sequence>MRYLIFLFLLISVSAKAQIPTHCGYDFTSYFVLNVHESGKTEAVHGLKVSVINALGMEIINSKNEFSWVDAEKPMLFTSNYKVDDNGKKITPESVVSKERWYFPFAKDNYLLSIKSTFPADEYSVKIEDIDGDLNGGNFKTQIVKLAPYNMYVLCSSKAREVQFGPKANRPIDVVLEKR</sequence>
<protein>
    <submittedName>
        <fullName evidence="2">Uncharacterized protein</fullName>
    </submittedName>
</protein>
<feature type="chain" id="PRO_5047265191" evidence="1">
    <location>
        <begin position="18"/>
        <end position="179"/>
    </location>
</feature>
<proteinExistence type="predicted"/>
<dbReference type="EMBL" id="JBHSQB010000005">
    <property type="protein sequence ID" value="MFC6096124.1"/>
    <property type="molecule type" value="Genomic_DNA"/>
</dbReference>